<sequence length="328" mass="38544">MQILYIIGNGFDLNLGLKTSYKDFYDSYKSENSDNENIALLKKNISNNYKNWSDLELALGHYTDELKSLEEFDTVFEDIGEKLAQYLMKEEENFEYEKVDSAKFLKELVIPENALLPADRLSIRSYKQKFSNTHWATEIFTFNYTRVIEKILGNDLKDIKITNPLYPNSKIQLRNVHHIHGYTDDRMVMGVNDISQLKNKSFHNNQDVLEAIIKEKCNKAYRHTIDNQLKAKINTASMICIFGSSIGDTDNMWWELIGERLKKDIPLIIFTKGEEVISPRIGYKNNRTERRMRNYFLKKTKLTKEEKEKVYNNIYVALDSSMFKNIYV</sequence>
<dbReference type="Proteomes" id="UP000183945">
    <property type="component" value="Unassembled WGS sequence"/>
</dbReference>
<organism evidence="1 2">
    <name type="scientific">Salegentibacter echinorum</name>
    <dbReference type="NCBI Taxonomy" id="1073325"/>
    <lineage>
        <taxon>Bacteria</taxon>
        <taxon>Pseudomonadati</taxon>
        <taxon>Bacteroidota</taxon>
        <taxon>Flavobacteriia</taxon>
        <taxon>Flavobacteriales</taxon>
        <taxon>Flavobacteriaceae</taxon>
        <taxon>Salegentibacter</taxon>
    </lineage>
</organism>
<protein>
    <submittedName>
        <fullName evidence="1">Bacteriophage abortive infection AbiH</fullName>
    </submittedName>
</protein>
<name>A0A1M5IEK6_SALEC</name>
<evidence type="ECO:0000313" key="1">
    <source>
        <dbReference type="EMBL" id="SHG26768.1"/>
    </source>
</evidence>
<dbReference type="Pfam" id="PF14253">
    <property type="entry name" value="AbiH"/>
    <property type="match status" value="1"/>
</dbReference>
<evidence type="ECO:0000313" key="2">
    <source>
        <dbReference type="Proteomes" id="UP000183945"/>
    </source>
</evidence>
<dbReference type="AlphaFoldDB" id="A0A1M5IEK6"/>
<dbReference type="InterPro" id="IPR025935">
    <property type="entry name" value="AbiH"/>
</dbReference>
<gene>
    <name evidence="1" type="ORF">SAMN05444483_107119</name>
</gene>
<dbReference type="RefSeq" id="WP_072880032.1">
    <property type="nucleotide sequence ID" value="NZ_FQVT01000007.1"/>
</dbReference>
<dbReference type="EMBL" id="FQVT01000007">
    <property type="protein sequence ID" value="SHG26768.1"/>
    <property type="molecule type" value="Genomic_DNA"/>
</dbReference>
<keyword evidence="2" id="KW-1185">Reference proteome</keyword>
<dbReference type="STRING" id="1073325.SAMN05444483_107119"/>
<proteinExistence type="predicted"/>
<dbReference type="OrthoDB" id="5903604at2"/>
<reference evidence="2" key="1">
    <citation type="submission" date="2016-11" db="EMBL/GenBank/DDBJ databases">
        <authorList>
            <person name="Varghese N."/>
            <person name="Submissions S."/>
        </authorList>
    </citation>
    <scope>NUCLEOTIDE SEQUENCE [LARGE SCALE GENOMIC DNA]</scope>
    <source>
        <strain evidence="2">DSM 24579</strain>
    </source>
</reference>
<accession>A0A1M5IEK6</accession>